<evidence type="ECO:0000313" key="2">
    <source>
        <dbReference type="EMBL" id="MCX7568706.1"/>
    </source>
</evidence>
<feature type="domain" description="Wadjet protein JetD C-terminal" evidence="1">
    <location>
        <begin position="179"/>
        <end position="325"/>
    </location>
</feature>
<evidence type="ECO:0000313" key="3">
    <source>
        <dbReference type="Proteomes" id="UP001208017"/>
    </source>
</evidence>
<dbReference type="EMBL" id="JAPMLT010000001">
    <property type="protein sequence ID" value="MCX7568706.1"/>
    <property type="molecule type" value="Genomic_DNA"/>
</dbReference>
<dbReference type="InterPro" id="IPR024534">
    <property type="entry name" value="JetD_C"/>
</dbReference>
<organism evidence="2 3">
    <name type="scientific">Tumebacillus lacus</name>
    <dbReference type="NCBI Taxonomy" id="2995335"/>
    <lineage>
        <taxon>Bacteria</taxon>
        <taxon>Bacillati</taxon>
        <taxon>Bacillota</taxon>
        <taxon>Bacilli</taxon>
        <taxon>Bacillales</taxon>
        <taxon>Alicyclobacillaceae</taxon>
        <taxon>Tumebacillus</taxon>
    </lineage>
</organism>
<dbReference type="RefSeq" id="WP_267149946.1">
    <property type="nucleotide sequence ID" value="NZ_JAPMLT010000001.1"/>
</dbReference>
<proteinExistence type="predicted"/>
<reference evidence="2 3" key="1">
    <citation type="submission" date="2022-11" db="EMBL/GenBank/DDBJ databases">
        <title>Study of microbial diversity in lake waters.</title>
        <authorList>
            <person name="Zhang J."/>
        </authorList>
    </citation>
    <scope>NUCLEOTIDE SEQUENCE [LARGE SCALE GENOMIC DNA]</scope>
    <source>
        <strain evidence="2 3">DT12</strain>
    </source>
</reference>
<comment type="caution">
    <text evidence="2">The sequence shown here is derived from an EMBL/GenBank/DDBJ whole genome shotgun (WGS) entry which is preliminary data.</text>
</comment>
<gene>
    <name evidence="2" type="ORF">OS242_01815</name>
</gene>
<dbReference type="Proteomes" id="UP001208017">
    <property type="component" value="Unassembled WGS sequence"/>
</dbReference>
<protein>
    <submittedName>
        <fullName evidence="2">DUF2220 family protein</fullName>
    </submittedName>
</protein>
<accession>A0ABT3WWW3</accession>
<dbReference type="Pfam" id="PF09983">
    <property type="entry name" value="JetD_C"/>
    <property type="match status" value="1"/>
</dbReference>
<sequence length="336" mass="39023">MFSEIQQFLLAYKKKTIELRTIQEEFRMIEYRTLAAHVQTLMADGLLEGMKDLNSQEPQLPKKYRVSHTKLQGDFFEQLRSEQVRLHPMISLDAYYKLGRSAFHADLPWIHQIDLYLQHRTDSVSGIPIPEASFHMVGDEKWLEEGGGEKTIKRLGLSLEQLGIVQIPEPLMIAVHRQAAQHSRHRHLIIENKTPFHALLQGFHRQTFYTTMTFGRGKTILSNIGQIDQQTGLDQQCECEFYYFGDLDYEGIGIWYSLFQSRQVQPALELYRELLKKRAVPGKEHHRVQAEALQALSSQFGQDEAHVIQTMLGTGHYLPQEAVTSREWGIYWEREA</sequence>
<evidence type="ECO:0000259" key="1">
    <source>
        <dbReference type="Pfam" id="PF09983"/>
    </source>
</evidence>
<keyword evidence="3" id="KW-1185">Reference proteome</keyword>
<name>A0ABT3WWW3_9BACL</name>